<accession>A0A6A6AXP9</accession>
<keyword evidence="2" id="KW-1185">Reference proteome</keyword>
<dbReference type="Proteomes" id="UP000799438">
    <property type="component" value="Unassembled WGS sequence"/>
</dbReference>
<organism evidence="1 2">
    <name type="scientific">Aplosporella prunicola CBS 121167</name>
    <dbReference type="NCBI Taxonomy" id="1176127"/>
    <lineage>
        <taxon>Eukaryota</taxon>
        <taxon>Fungi</taxon>
        <taxon>Dikarya</taxon>
        <taxon>Ascomycota</taxon>
        <taxon>Pezizomycotina</taxon>
        <taxon>Dothideomycetes</taxon>
        <taxon>Dothideomycetes incertae sedis</taxon>
        <taxon>Botryosphaeriales</taxon>
        <taxon>Aplosporellaceae</taxon>
        <taxon>Aplosporella</taxon>
    </lineage>
</organism>
<dbReference type="AlphaFoldDB" id="A0A6A6AXP9"/>
<sequence>MLSPENQYPTSPDASAILSPCRCASSAIMPCRVVVVCLAANVVPRVCFVRLACLPPTQHGRSNGSACRASPYLPASPCRHGCVKNPRDFSHFTSPRQRPLALVAQQVAVAPSARATRGSHESLFPGRGKRIAGTRRTKPATRLLPMGVWLSAAPAPAPPAPPAISSLCSATFLHPGMLRAGAYTAASRALDLEMSYSDRYRLAEAEHAHFTGHALLPRRSLAKCVPNA</sequence>
<protein>
    <submittedName>
        <fullName evidence="1">Uncharacterized protein</fullName>
    </submittedName>
</protein>
<name>A0A6A6AXP9_9PEZI</name>
<dbReference type="EMBL" id="ML995513">
    <property type="protein sequence ID" value="KAF2136719.1"/>
    <property type="molecule type" value="Genomic_DNA"/>
</dbReference>
<evidence type="ECO:0000313" key="1">
    <source>
        <dbReference type="EMBL" id="KAF2136719.1"/>
    </source>
</evidence>
<gene>
    <name evidence="1" type="ORF">K452DRAFT_126594</name>
</gene>
<evidence type="ECO:0000313" key="2">
    <source>
        <dbReference type="Proteomes" id="UP000799438"/>
    </source>
</evidence>
<proteinExistence type="predicted"/>
<reference evidence="1" key="1">
    <citation type="journal article" date="2020" name="Stud. Mycol.">
        <title>101 Dothideomycetes genomes: a test case for predicting lifestyles and emergence of pathogens.</title>
        <authorList>
            <person name="Haridas S."/>
            <person name="Albert R."/>
            <person name="Binder M."/>
            <person name="Bloem J."/>
            <person name="Labutti K."/>
            <person name="Salamov A."/>
            <person name="Andreopoulos B."/>
            <person name="Baker S."/>
            <person name="Barry K."/>
            <person name="Bills G."/>
            <person name="Bluhm B."/>
            <person name="Cannon C."/>
            <person name="Castanera R."/>
            <person name="Culley D."/>
            <person name="Daum C."/>
            <person name="Ezra D."/>
            <person name="Gonzalez J."/>
            <person name="Henrissat B."/>
            <person name="Kuo A."/>
            <person name="Liang C."/>
            <person name="Lipzen A."/>
            <person name="Lutzoni F."/>
            <person name="Magnuson J."/>
            <person name="Mondo S."/>
            <person name="Nolan M."/>
            <person name="Ohm R."/>
            <person name="Pangilinan J."/>
            <person name="Park H.-J."/>
            <person name="Ramirez L."/>
            <person name="Alfaro M."/>
            <person name="Sun H."/>
            <person name="Tritt A."/>
            <person name="Yoshinaga Y."/>
            <person name="Zwiers L.-H."/>
            <person name="Turgeon B."/>
            <person name="Goodwin S."/>
            <person name="Spatafora J."/>
            <person name="Crous P."/>
            <person name="Grigoriev I."/>
        </authorList>
    </citation>
    <scope>NUCLEOTIDE SEQUENCE</scope>
    <source>
        <strain evidence="1">CBS 121167</strain>
    </source>
</reference>
<dbReference type="GeneID" id="54292734"/>
<dbReference type="RefSeq" id="XP_033392437.1">
    <property type="nucleotide sequence ID" value="XM_033535240.1"/>
</dbReference>